<dbReference type="PANTHER" id="PTHR35037">
    <property type="entry name" value="C-TERMINAL REGION OF AIDA-LIKE PROTEIN"/>
    <property type="match status" value="1"/>
</dbReference>
<dbReference type="GO" id="GO:0019867">
    <property type="term" value="C:outer membrane"/>
    <property type="evidence" value="ECO:0007669"/>
    <property type="project" value="InterPro"/>
</dbReference>
<proteinExistence type="predicted"/>
<dbReference type="InterPro" id="IPR043990">
    <property type="entry name" value="AC_1"/>
</dbReference>
<organism evidence="4 5">
    <name type="scientific">Dyella telluris</name>
    <dbReference type="NCBI Taxonomy" id="2763498"/>
    <lineage>
        <taxon>Bacteria</taxon>
        <taxon>Pseudomonadati</taxon>
        <taxon>Pseudomonadota</taxon>
        <taxon>Gammaproteobacteria</taxon>
        <taxon>Lysobacterales</taxon>
        <taxon>Rhodanobacteraceae</taxon>
        <taxon>Dyella</taxon>
    </lineage>
</organism>
<dbReference type="InterPro" id="IPR005546">
    <property type="entry name" value="Autotransporte_beta"/>
</dbReference>
<keyword evidence="5" id="KW-1185">Reference proteome</keyword>
<accession>A0A7G8Q1M6</accession>
<feature type="region of interest" description="Disordered" evidence="2">
    <location>
        <begin position="1398"/>
        <end position="1447"/>
    </location>
</feature>
<dbReference type="InterPro" id="IPR012332">
    <property type="entry name" value="Autotransporter_pectin_lyase_C"/>
</dbReference>
<name>A0A7G8Q1M6_9GAMM</name>
<evidence type="ECO:0000313" key="4">
    <source>
        <dbReference type="EMBL" id="QNK00684.1"/>
    </source>
</evidence>
<sequence length="1769" mass="173413">MNPTQSTPARSARGIKKSELIALSSLALAVACALPGRAEALVYSVTDQASLVAALNQINATSDANATIQLDNSFALTTTGSLPSPTVPVTLDTQGFTLTGYGQGTGNGVVFPGTGATLTIVGSLNGGNGNAVAGATSAGGYGLQVTAATASVVNNGTITGGNGGGAAGAGGLGVAQGPGTFVNGATGIITGGISAGATTGGAGVSLLLGGKFTNYGTISGGASQTGAVGTGMTIGSGGTLNNYGTINGGVSTSLSGAVTIVNSGTITGKSGTAALTFNNTGGTTVVNSGTIQGGGAAAITTAASRTLNLELQYGSNIVGDVIAGTSGTQTLTLGGTTDAAFDLSLVGSFNQYQNFNTFQKTGTSTWSLYNDGLTTTPWIIQAGTLQVGNGGTTGSFIGTVTDNANLAFNRSDSFTFVNLINGTGTVTQVGTGTTVLTGTNTYSGGTVIDAGTLAVGSNLNLGDAAGSITFNGGTLNTTGDITTARTVILNGTGTLQTDTTTTLELTGLVSGAGGLVKTSGGTLVLSGDDTYTGGTTINTGTLQIGNGGTTGSIVGNVTNNWALVFNRSNVLTYAGAISGSGSVAQSGTGTTVLTGTNTYTGGTSIDAGTLQIGNGGTSGSIVGDVTDNGALAFNRSDAATFSGVVSGTGSLAQNGTGTTVLTGTNTYTGGTTINAGTLQLGNGGITGSIDGNVTDNGTLALNRSDVVTFANVVSGSGTLAQNGSGTTVLTGTNTYTGGTTINAGALQIGNGGTSGSIVGNVTNNAALAFNRSDVITFAGVVSGTGSLAQNGTGTTVLTGTNTYTGGTTINSGTLQVGNGGTSGSIVGDVTNNAAIVFDRSDALVYGGAISGTGTLSQNGTGITALTGNSTYTGGTTINAGTLQIGNGGSTGSIATDVTNNGTLAFNRSDAYTFGNVISGSGSVSQSGAGTTTLTGINTYTGGTTINAGTLSVGSDANLGAAAGGITFNGGTLNTTANITSARGVSLNGNGTLQTDTATTLNLTGMVSGNGGLVKSGAGTLLLSGTNTYTGGTAINAGTLQLGNGGTTGSIVGNVVNNAALVFDRSDAVTFGGVVSGTGSLAQNGTGTTVLTGANTYTGGTTISAGTLQLGNGGTNGSIVGDVTDNAALVSNRSDAFVLAGVISGTGSLLQAGSGTTVLAGNNTYTGGTTISGGTLQLGNGGTSGSVVGGIANSGTLVFDRSDMVDFTNAITGNGSVVQAGTGNTVFNTAQTYTGGTTINAGTLSVNGSITSAVQVNAAGTLGGTGTIFGNVTNAGTVAPGNSIGTLTVAGNYIGQGGTLAIQAVLGEDTSSTDRLVVTGNTSGNTNVKVTNIAGAGAPTVEGIRIINVQGASNGSFSLLGDYVYQGQQAVVAGAYAYRLYQGGVSTPTDGNWYLRSESTATTTPPVTTPPVTTPPVTTPPVTTPPVTTPTDPTTPPVTTPPATTNPAPLYAPTVPLYEAYAGVLQRLNQIGTLQQREGNPDFNGASTADPHSGAAWVRVYTDHADLSPETSTTGTSYGVTTQKVQVGVDGMLHEGSSGVLVAGLTAQSGQATSNVASSFGEGRIKTDGYGVGATLTWYGASGFYVDGVAQWNRYRSDIDSYTLARQVANNNHASGVDLSAEAGQKFALNDEWSLIPQGQLTYSSVRFDGFTDAYGAAVSRQDGDSLTARAGLAVDHESSWHGDAGMNRAHVYGIANLYYDFMDGTKTDVSGLTLNSKNAPLWGGLGIGGSLAWKDGRYRLFGEALAQTSVQHFGDSSSYSLRVGFNMRW</sequence>
<dbReference type="InterPro" id="IPR051551">
    <property type="entry name" value="Autotransporter_adhesion"/>
</dbReference>
<dbReference type="InterPro" id="IPR036709">
    <property type="entry name" value="Autotransporte_beta_dom_sf"/>
</dbReference>
<dbReference type="InterPro" id="IPR013425">
    <property type="entry name" value="Autotrns_rpt"/>
</dbReference>
<dbReference type="Gene3D" id="2.160.20.20">
    <property type="match status" value="5"/>
</dbReference>
<reference evidence="4 5" key="1">
    <citation type="submission" date="2020-08" db="EMBL/GenBank/DDBJ databases">
        <title>Dyella sp. G9 isolated from forest soil.</title>
        <authorList>
            <person name="Fu J."/>
            <person name="Qiu L."/>
        </authorList>
    </citation>
    <scope>NUCLEOTIDE SEQUENCE [LARGE SCALE GENOMIC DNA]</scope>
    <source>
        <strain evidence="4 5">G9</strain>
    </source>
</reference>
<evidence type="ECO:0000256" key="1">
    <source>
        <dbReference type="ARBA" id="ARBA00022729"/>
    </source>
</evidence>
<dbReference type="NCBIfam" id="TIGR02601">
    <property type="entry name" value="autotrns_rpt"/>
    <property type="match status" value="12"/>
</dbReference>
<dbReference type="NCBIfam" id="TIGR01414">
    <property type="entry name" value="autotrans_barl"/>
    <property type="match status" value="1"/>
</dbReference>
<dbReference type="SUPFAM" id="SSF51126">
    <property type="entry name" value="Pectin lyase-like"/>
    <property type="match status" value="5"/>
</dbReference>
<dbReference type="Pfam" id="PF12951">
    <property type="entry name" value="PATR"/>
    <property type="match status" value="13"/>
</dbReference>
<feature type="domain" description="Autotransporter" evidence="3">
    <location>
        <begin position="1488"/>
        <end position="1769"/>
    </location>
</feature>
<dbReference type="PROSITE" id="PS51208">
    <property type="entry name" value="AUTOTRANSPORTER"/>
    <property type="match status" value="1"/>
</dbReference>
<dbReference type="KEGG" id="dtl:H8F01_16550"/>
<keyword evidence="1" id="KW-0732">Signal</keyword>
<dbReference type="RefSeq" id="WP_187056156.1">
    <property type="nucleotide sequence ID" value="NZ_CP060412.1"/>
</dbReference>
<dbReference type="PANTHER" id="PTHR35037:SF3">
    <property type="entry name" value="C-TERMINAL REGION OF AIDA-LIKE PROTEIN"/>
    <property type="match status" value="1"/>
</dbReference>
<dbReference type="InterPro" id="IPR011050">
    <property type="entry name" value="Pectin_lyase_fold/virulence"/>
</dbReference>
<feature type="compositionally biased region" description="Pro residues" evidence="2">
    <location>
        <begin position="1406"/>
        <end position="1439"/>
    </location>
</feature>
<evidence type="ECO:0000259" key="3">
    <source>
        <dbReference type="PROSITE" id="PS51208"/>
    </source>
</evidence>
<dbReference type="SMART" id="SM00869">
    <property type="entry name" value="Autotransporter"/>
    <property type="match status" value="1"/>
</dbReference>
<gene>
    <name evidence="4" type="ORF">H8F01_16550</name>
</gene>
<protein>
    <submittedName>
        <fullName evidence="4">Autotransporter outer membrane beta-barrel domain-containing protein</fullName>
    </submittedName>
</protein>
<dbReference type="CDD" id="cd01344">
    <property type="entry name" value="PL2_Passenger_AT"/>
    <property type="match status" value="1"/>
</dbReference>
<dbReference type="Proteomes" id="UP000515873">
    <property type="component" value="Chromosome"/>
</dbReference>
<dbReference type="EMBL" id="CP060412">
    <property type="protein sequence ID" value="QNK00684.1"/>
    <property type="molecule type" value="Genomic_DNA"/>
</dbReference>
<dbReference type="InterPro" id="IPR006315">
    <property type="entry name" value="OM_autotransptr_brl_dom"/>
</dbReference>
<evidence type="ECO:0000256" key="2">
    <source>
        <dbReference type="SAM" id="MobiDB-lite"/>
    </source>
</evidence>
<evidence type="ECO:0000313" key="5">
    <source>
        <dbReference type="Proteomes" id="UP000515873"/>
    </source>
</evidence>
<dbReference type="Gene3D" id="2.40.128.130">
    <property type="entry name" value="Autotransporter beta-domain"/>
    <property type="match status" value="1"/>
</dbReference>
<dbReference type="SUPFAM" id="SSF103515">
    <property type="entry name" value="Autotransporter"/>
    <property type="match status" value="1"/>
</dbReference>